<dbReference type="Gene3D" id="2.40.50.580">
    <property type="match status" value="1"/>
</dbReference>
<sequence length="264" mass="29612">MAGNLARVTFCLRKLAWERSLKISSGKGSKGIPVLELPADQEGVFLERPNRFLALVDGDGKTLAVHVHDPGRLPDVLIPGNRVLLKYRPGPKRKTAWDLLAGWAANHWVFAHSGYHRPLSEAILTKLGKDLFPGLKDYLPEPKINTSRLDYLFEMEKGPKVYVEIKGCTWAKGETALFPDAPTSRGQRHLSLLADLKRKGFRSLLWVLCFRKEASCFRPAQEIDPTFARLFEEAQAQGVELKISKLCYDGQKIYFQGEIPPCAG</sequence>
<dbReference type="Gene3D" id="3.40.1350.60">
    <property type="match status" value="1"/>
</dbReference>
<dbReference type="PANTHER" id="PTHR30545">
    <property type="entry name" value="SUGAR FERMENTATION STIMULATION PROTEIN A"/>
    <property type="match status" value="1"/>
</dbReference>
<protein>
    <recommendedName>
        <fullName evidence="1">Sugar fermentation stimulation protein homolog</fullName>
    </recommendedName>
</protein>
<dbReference type="EMBL" id="DROK01000224">
    <property type="protein sequence ID" value="HHI97695.1"/>
    <property type="molecule type" value="Genomic_DNA"/>
</dbReference>
<evidence type="ECO:0000313" key="4">
    <source>
        <dbReference type="EMBL" id="HHI97695.1"/>
    </source>
</evidence>
<dbReference type="NCBIfam" id="TIGR00230">
    <property type="entry name" value="sfsA"/>
    <property type="match status" value="1"/>
</dbReference>
<dbReference type="PANTHER" id="PTHR30545:SF2">
    <property type="entry name" value="SUGAR FERMENTATION STIMULATION PROTEIN A"/>
    <property type="match status" value="1"/>
</dbReference>
<evidence type="ECO:0000259" key="2">
    <source>
        <dbReference type="Pfam" id="PF03749"/>
    </source>
</evidence>
<feature type="domain" description="Sugar fermentation stimulation protein C-terminal" evidence="2">
    <location>
        <begin position="123"/>
        <end position="247"/>
    </location>
</feature>
<dbReference type="GO" id="GO:0003677">
    <property type="term" value="F:DNA binding"/>
    <property type="evidence" value="ECO:0007669"/>
    <property type="project" value="InterPro"/>
</dbReference>
<organism evidence="4">
    <name type="scientific">Thermodesulfatator atlanticus</name>
    <dbReference type="NCBI Taxonomy" id="501497"/>
    <lineage>
        <taxon>Bacteria</taxon>
        <taxon>Pseudomonadati</taxon>
        <taxon>Thermodesulfobacteriota</taxon>
        <taxon>Thermodesulfobacteria</taxon>
        <taxon>Thermodesulfobacteriales</taxon>
        <taxon>Thermodesulfatatoraceae</taxon>
        <taxon>Thermodesulfatator</taxon>
    </lineage>
</organism>
<comment type="similarity">
    <text evidence="1">Belongs to the SfsA family.</text>
</comment>
<dbReference type="Proteomes" id="UP000886101">
    <property type="component" value="Unassembled WGS sequence"/>
</dbReference>
<reference evidence="4" key="1">
    <citation type="journal article" date="2020" name="mSystems">
        <title>Genome- and Community-Level Interaction Insights into Carbon Utilization and Element Cycling Functions of Hydrothermarchaeota in Hydrothermal Sediment.</title>
        <authorList>
            <person name="Zhou Z."/>
            <person name="Liu Y."/>
            <person name="Xu W."/>
            <person name="Pan J."/>
            <person name="Luo Z.H."/>
            <person name="Li M."/>
        </authorList>
    </citation>
    <scope>NUCLEOTIDE SEQUENCE [LARGE SCALE GENOMIC DNA]</scope>
    <source>
        <strain evidence="4">HyVt-533</strain>
    </source>
</reference>
<name>A0A7V5U301_9BACT</name>
<dbReference type="InterPro" id="IPR041465">
    <property type="entry name" value="SfsA_N"/>
</dbReference>
<dbReference type="AlphaFoldDB" id="A0A7V5U301"/>
<dbReference type="InterPro" id="IPR040452">
    <property type="entry name" value="SfsA_C"/>
</dbReference>
<evidence type="ECO:0000259" key="3">
    <source>
        <dbReference type="Pfam" id="PF17746"/>
    </source>
</evidence>
<evidence type="ECO:0000256" key="1">
    <source>
        <dbReference type="HAMAP-Rule" id="MF_00095"/>
    </source>
</evidence>
<dbReference type="Pfam" id="PF03749">
    <property type="entry name" value="SfsA"/>
    <property type="match status" value="1"/>
</dbReference>
<gene>
    <name evidence="1 4" type="primary">sfsA</name>
    <name evidence="4" type="ORF">ENJ96_07555</name>
</gene>
<dbReference type="HAMAP" id="MF_00095">
    <property type="entry name" value="SfsA"/>
    <property type="match status" value="1"/>
</dbReference>
<comment type="caution">
    <text evidence="4">The sequence shown here is derived from an EMBL/GenBank/DDBJ whole genome shotgun (WGS) entry which is preliminary data.</text>
</comment>
<dbReference type="InterPro" id="IPR005224">
    <property type="entry name" value="SfsA"/>
</dbReference>
<accession>A0A7V5U301</accession>
<proteinExistence type="inferred from homology"/>
<dbReference type="CDD" id="cd22357">
    <property type="entry name" value="SfsA-like"/>
    <property type="match status" value="1"/>
</dbReference>
<feature type="domain" description="SfsA N-terminal OB" evidence="3">
    <location>
        <begin position="46"/>
        <end position="110"/>
    </location>
</feature>
<dbReference type="Pfam" id="PF17746">
    <property type="entry name" value="SfsA_N"/>
    <property type="match status" value="1"/>
</dbReference>